<dbReference type="InterPro" id="IPR028994">
    <property type="entry name" value="Integrin_alpha_N"/>
</dbReference>
<dbReference type="Gene3D" id="2.130.10.130">
    <property type="entry name" value="Integrin alpha, N-terminal"/>
    <property type="match status" value="1"/>
</dbReference>
<evidence type="ECO:0000259" key="2">
    <source>
        <dbReference type="Pfam" id="PF07593"/>
    </source>
</evidence>
<accession>A0ABS5BJI8</accession>
<evidence type="ECO:0000313" key="4">
    <source>
        <dbReference type="Proteomes" id="UP000676565"/>
    </source>
</evidence>
<reference evidence="3 4" key="1">
    <citation type="submission" date="2021-04" db="EMBL/GenBank/DDBJ databases">
        <authorList>
            <person name="Ivanova A."/>
        </authorList>
    </citation>
    <scope>NUCLEOTIDE SEQUENCE [LARGE SCALE GENOMIC DNA]</scope>
    <source>
        <strain evidence="3 4">G18</strain>
    </source>
</reference>
<dbReference type="InterPro" id="IPR013517">
    <property type="entry name" value="FG-GAP"/>
</dbReference>
<organism evidence="3 4">
    <name type="scientific">Gemmata palustris</name>
    <dbReference type="NCBI Taxonomy" id="2822762"/>
    <lineage>
        <taxon>Bacteria</taxon>
        <taxon>Pseudomonadati</taxon>
        <taxon>Planctomycetota</taxon>
        <taxon>Planctomycetia</taxon>
        <taxon>Gemmatales</taxon>
        <taxon>Gemmataceae</taxon>
        <taxon>Gemmata</taxon>
    </lineage>
</organism>
<dbReference type="PANTHER" id="PTHR16026">
    <property type="entry name" value="CARTILAGE ACIDIC PROTEIN 1"/>
    <property type="match status" value="1"/>
</dbReference>
<name>A0ABS5BJI8_9BACT</name>
<dbReference type="PANTHER" id="PTHR16026:SF0">
    <property type="entry name" value="CARTILAGE ACIDIC PROTEIN 1"/>
    <property type="match status" value="1"/>
</dbReference>
<gene>
    <name evidence="3" type="ORF">J8F10_00970</name>
</gene>
<evidence type="ECO:0000313" key="3">
    <source>
        <dbReference type="EMBL" id="MBP3953872.1"/>
    </source>
</evidence>
<protein>
    <submittedName>
        <fullName evidence="3">CRTAC1 family protein</fullName>
    </submittedName>
</protein>
<dbReference type="EMBL" id="JAGKQQ010000001">
    <property type="protein sequence ID" value="MBP3953872.1"/>
    <property type="molecule type" value="Genomic_DNA"/>
</dbReference>
<evidence type="ECO:0000256" key="1">
    <source>
        <dbReference type="ARBA" id="ARBA00022729"/>
    </source>
</evidence>
<feature type="domain" description="ASPIC/UnbV" evidence="2">
    <location>
        <begin position="650"/>
        <end position="719"/>
    </location>
</feature>
<dbReference type="InterPro" id="IPR027039">
    <property type="entry name" value="Crtac1"/>
</dbReference>
<dbReference type="Pfam" id="PF07593">
    <property type="entry name" value="UnbV_ASPIC"/>
    <property type="match status" value="1"/>
</dbReference>
<keyword evidence="1" id="KW-0732">Signal</keyword>
<dbReference type="SUPFAM" id="SSF69318">
    <property type="entry name" value="Integrin alpha N-terminal domain"/>
    <property type="match status" value="1"/>
</dbReference>
<sequence length="740" mass="81068">MLLTPLGVAAVVAWHPRSDAPERVTAPPAPSAPVEVSYKPRRWVDTSGFSTVTNQMPRWAADASLEQIATSWRGVGRRLSAQLDEMFGTSSAENRIQILSLKASLLNYEGEPDKAYGMLEECRALTESNPELAAEWLYTVVAFQGVTALRRGETDNCVLCRGESSCILPLAPGAVHTKPVGSRLAIKHFTEYLNRFPDDLEIRWLLNIAHMTLGEYPAGVAPQFRIALDRYESAEHGIGKFRDIGDRVGINRLNQAGGTILDDFDNDGLLDIVFTSMDPTVPMVFYRNRGNGTFEDRTERAGLTGQLGGLYCVQADYNNDGHLDIFIPRGAWVLPPMRPTLLRNNGNGTFTDVTAEAGLLAPVNAITAQWVDYDNDGWLDLFVCGERQANRLYHNRGNGTFEEVAAAAGLALPGGTWKGAAWADFDGDRFPDLFLNDLTGAARLFHNNGNGTFTDVTTAAGIAGPVGGFSCWAFDFDNDGRPDIFATCYKNTVATVVQGMMGEPNTDGTNRLYRNLDGKTFRDVTKDAGLDPVLATMGSNFGDFDNDGYLDFYLGTGNPQFSMLVPNRMFRNLGGRRFAEITGSSGTGHLQKGHAVACGDWRRCGAIDIVIEMGGAVNGDRYHNVLFRNPGNDNNWLNVKLIGQKTNRSAIGARIKVVTAGPNAKTVYRWVSTGSSFGANPLEQHFGLGKTDRIAVLEIDWPTSGTTQTFRDLAPNQYLEVTEFATDYRRRELKPIVVPE</sequence>
<dbReference type="Pfam" id="PF13517">
    <property type="entry name" value="FG-GAP_3"/>
    <property type="match status" value="3"/>
</dbReference>
<dbReference type="InterPro" id="IPR011519">
    <property type="entry name" value="UnbV_ASPIC"/>
</dbReference>
<comment type="caution">
    <text evidence="3">The sequence shown here is derived from an EMBL/GenBank/DDBJ whole genome shotgun (WGS) entry which is preliminary data.</text>
</comment>
<dbReference type="RefSeq" id="WP_210651790.1">
    <property type="nucleotide sequence ID" value="NZ_JAGKQQ010000001.1"/>
</dbReference>
<dbReference type="Proteomes" id="UP000676565">
    <property type="component" value="Unassembled WGS sequence"/>
</dbReference>
<proteinExistence type="predicted"/>
<keyword evidence="4" id="KW-1185">Reference proteome</keyword>